<evidence type="ECO:0000313" key="7">
    <source>
        <dbReference type="WBParaSite" id="PEQ_0000084601-mRNA-1"/>
    </source>
</evidence>
<feature type="domain" description="Alpha-D-phosphohexomutase alpha/beta/alpha" evidence="5">
    <location>
        <begin position="5"/>
        <end position="44"/>
    </location>
</feature>
<dbReference type="Pfam" id="PF02878">
    <property type="entry name" value="PGM_PMM_I"/>
    <property type="match status" value="1"/>
</dbReference>
<evidence type="ECO:0000256" key="1">
    <source>
        <dbReference type="ARBA" id="ARBA00010231"/>
    </source>
</evidence>
<keyword evidence="4" id="KW-0413">Isomerase</keyword>
<dbReference type="SUPFAM" id="SSF53738">
    <property type="entry name" value="Phosphoglucomutase, first 3 domains"/>
    <property type="match status" value="1"/>
</dbReference>
<accession>A0A914R314</accession>
<dbReference type="InterPro" id="IPR045244">
    <property type="entry name" value="PGM"/>
</dbReference>
<evidence type="ECO:0000256" key="2">
    <source>
        <dbReference type="ARBA" id="ARBA00022723"/>
    </source>
</evidence>
<dbReference type="PROSITE" id="PS00710">
    <property type="entry name" value="PGM_PMM"/>
    <property type="match status" value="1"/>
</dbReference>
<dbReference type="GO" id="GO:0004614">
    <property type="term" value="F:phosphoglucomutase activity"/>
    <property type="evidence" value="ECO:0007669"/>
    <property type="project" value="InterPro"/>
</dbReference>
<evidence type="ECO:0000313" key="6">
    <source>
        <dbReference type="Proteomes" id="UP000887564"/>
    </source>
</evidence>
<dbReference type="GO" id="GO:0000287">
    <property type="term" value="F:magnesium ion binding"/>
    <property type="evidence" value="ECO:0007669"/>
    <property type="project" value="InterPro"/>
</dbReference>
<dbReference type="GO" id="GO:0005975">
    <property type="term" value="P:carbohydrate metabolic process"/>
    <property type="evidence" value="ECO:0007669"/>
    <property type="project" value="InterPro"/>
</dbReference>
<evidence type="ECO:0000256" key="3">
    <source>
        <dbReference type="ARBA" id="ARBA00022842"/>
    </source>
</evidence>
<keyword evidence="3" id="KW-0460">Magnesium</keyword>
<dbReference type="GO" id="GO:0005829">
    <property type="term" value="C:cytosol"/>
    <property type="evidence" value="ECO:0007669"/>
    <property type="project" value="TreeGrafter"/>
</dbReference>
<dbReference type="PANTHER" id="PTHR22573">
    <property type="entry name" value="PHOSPHOHEXOMUTASE FAMILY MEMBER"/>
    <property type="match status" value="1"/>
</dbReference>
<evidence type="ECO:0000259" key="5">
    <source>
        <dbReference type="Pfam" id="PF02878"/>
    </source>
</evidence>
<dbReference type="AlphaFoldDB" id="A0A914R314"/>
<dbReference type="Gene3D" id="3.40.120.10">
    <property type="entry name" value="Alpha-D-Glucose-1,6-Bisphosphate, subunit A, domain 3"/>
    <property type="match status" value="2"/>
</dbReference>
<protein>
    <submittedName>
        <fullName evidence="7">Alpha-D-phosphohexomutase alpha/beta/alpha domain-containing protein</fullName>
    </submittedName>
</protein>
<dbReference type="Proteomes" id="UP000887564">
    <property type="component" value="Unplaced"/>
</dbReference>
<dbReference type="InterPro" id="IPR016066">
    <property type="entry name" value="A-D-PHexomutase_CS"/>
</dbReference>
<name>A0A914R314_PAREQ</name>
<proteinExistence type="inferred from homology"/>
<dbReference type="PANTHER" id="PTHR22573:SF2">
    <property type="entry name" value="PHOSPHOGLUCOMUTASE"/>
    <property type="match status" value="1"/>
</dbReference>
<reference evidence="7" key="1">
    <citation type="submission" date="2022-11" db="UniProtKB">
        <authorList>
            <consortium name="WormBaseParasite"/>
        </authorList>
    </citation>
    <scope>IDENTIFICATION</scope>
</reference>
<dbReference type="WBParaSite" id="PEQ_0000084601-mRNA-1">
    <property type="protein sequence ID" value="PEQ_0000084601-mRNA-1"/>
    <property type="gene ID" value="PEQ_0000084601"/>
</dbReference>
<keyword evidence="2" id="KW-0479">Metal-binding</keyword>
<comment type="similarity">
    <text evidence="1">Belongs to the phosphohexose mutase family.</text>
</comment>
<organism evidence="6 7">
    <name type="scientific">Parascaris equorum</name>
    <name type="common">Equine roundworm</name>
    <dbReference type="NCBI Taxonomy" id="6256"/>
    <lineage>
        <taxon>Eukaryota</taxon>
        <taxon>Metazoa</taxon>
        <taxon>Ecdysozoa</taxon>
        <taxon>Nematoda</taxon>
        <taxon>Chromadorea</taxon>
        <taxon>Rhabditida</taxon>
        <taxon>Spirurina</taxon>
        <taxon>Ascaridomorpha</taxon>
        <taxon>Ascaridoidea</taxon>
        <taxon>Ascarididae</taxon>
        <taxon>Parascaris</taxon>
    </lineage>
</organism>
<keyword evidence="6" id="KW-1185">Reference proteome</keyword>
<dbReference type="InterPro" id="IPR005844">
    <property type="entry name" value="A-D-PHexomutase_a/b/a-I"/>
</dbReference>
<dbReference type="InterPro" id="IPR016055">
    <property type="entry name" value="A-D-PHexomutase_a/b/a-I/II/III"/>
</dbReference>
<sequence>GNVINGGIILTASHNPGGPKADFGIKFNCENGGPAPEKDRNMILGRNAFFVTPSDSLAVIAANLGCIPYFKKHGVKG</sequence>
<evidence type="ECO:0000256" key="4">
    <source>
        <dbReference type="ARBA" id="ARBA00023235"/>
    </source>
</evidence>